<dbReference type="InterPro" id="IPR029044">
    <property type="entry name" value="Nucleotide-diphossugar_trans"/>
</dbReference>
<sequence>MTLAQATTDAAMVVSVVVPTWRRPDMLRRCLTALCAQRFDAHAFEILVADDGPDDATREVVFEFQRQTLGAPRLIYLPIVDTQGPAAARNAGWWHAQGAIVAFTDDDTIADPLWLRGGCAALLREPEAVAVAGDIDMPISDPPTDYERDASGLANAEFATANCFVRRDALVSVGGFDERFTRAWREDADLMFALGTLGTVSRAPDARVLHPVRPAKWGVSVGQQSKVFFDALLYKKYPTLYRTHIRPTPPWLYYMAGGALLAAIALLAFAQYPLAAAALVVWGAATAVFCVRRLRNTSRTPAHVAEMIWTSIAIPPVSLYWRVRGDLHFKVLFL</sequence>
<dbReference type="Pfam" id="PF00535">
    <property type="entry name" value="Glycos_transf_2"/>
    <property type="match status" value="1"/>
</dbReference>
<evidence type="ECO:0000256" key="1">
    <source>
        <dbReference type="SAM" id="Phobius"/>
    </source>
</evidence>
<keyword evidence="4" id="KW-1185">Reference proteome</keyword>
<keyword evidence="1" id="KW-0472">Membrane</keyword>
<dbReference type="Gene3D" id="3.90.550.10">
    <property type="entry name" value="Spore Coat Polysaccharide Biosynthesis Protein SpsA, Chain A"/>
    <property type="match status" value="1"/>
</dbReference>
<feature type="transmembrane region" description="Helical" evidence="1">
    <location>
        <begin position="251"/>
        <end position="268"/>
    </location>
</feature>
<dbReference type="Proteomes" id="UP000035050">
    <property type="component" value="Chromosome"/>
</dbReference>
<dbReference type="GO" id="GO:0016740">
    <property type="term" value="F:transferase activity"/>
    <property type="evidence" value="ECO:0007669"/>
    <property type="project" value="UniProtKB-KW"/>
</dbReference>
<dbReference type="SUPFAM" id="SSF53448">
    <property type="entry name" value="Nucleotide-diphospho-sugar transferases"/>
    <property type="match status" value="1"/>
</dbReference>
<dbReference type="KEGG" id="pox:MB84_16900"/>
<dbReference type="PANTHER" id="PTHR43685:SF3">
    <property type="entry name" value="SLR2126 PROTEIN"/>
    <property type="match status" value="1"/>
</dbReference>
<organism evidence="3 4">
    <name type="scientific">Pandoraea oxalativorans</name>
    <dbReference type="NCBI Taxonomy" id="573737"/>
    <lineage>
        <taxon>Bacteria</taxon>
        <taxon>Pseudomonadati</taxon>
        <taxon>Pseudomonadota</taxon>
        <taxon>Betaproteobacteria</taxon>
        <taxon>Burkholderiales</taxon>
        <taxon>Burkholderiaceae</taxon>
        <taxon>Pandoraea</taxon>
    </lineage>
</organism>
<name>A0A0E3YEX1_9BURK</name>
<dbReference type="PATRIC" id="fig|573737.6.peg.4320"/>
<keyword evidence="1" id="KW-1133">Transmembrane helix</keyword>
<dbReference type="PANTHER" id="PTHR43685">
    <property type="entry name" value="GLYCOSYLTRANSFERASE"/>
    <property type="match status" value="1"/>
</dbReference>
<dbReference type="EMBL" id="CP011253">
    <property type="protein sequence ID" value="AKC70796.1"/>
    <property type="molecule type" value="Genomic_DNA"/>
</dbReference>
<dbReference type="InterPro" id="IPR050834">
    <property type="entry name" value="Glycosyltransf_2"/>
</dbReference>
<accession>A0A0E3YEX1</accession>
<dbReference type="CDD" id="cd00761">
    <property type="entry name" value="Glyco_tranf_GTA_type"/>
    <property type="match status" value="1"/>
</dbReference>
<dbReference type="HOGENOM" id="CLU_070066_0_0_4"/>
<reference evidence="3" key="1">
    <citation type="submission" date="2016-06" db="EMBL/GenBank/DDBJ databases">
        <title>Pandoraea oxalativorans DSM 23570 Genome Sequencing.</title>
        <authorList>
            <person name="Ee R."/>
            <person name="Lim Y.-L."/>
            <person name="Yong D."/>
            <person name="Yin W.-F."/>
            <person name="Chan K.-G."/>
        </authorList>
    </citation>
    <scope>NUCLEOTIDE SEQUENCE</scope>
    <source>
        <strain evidence="3">DSM 23570</strain>
    </source>
</reference>
<keyword evidence="3" id="KW-0808">Transferase</keyword>
<feature type="domain" description="Glycosyltransferase 2-like" evidence="2">
    <location>
        <begin position="15"/>
        <end position="137"/>
    </location>
</feature>
<feature type="transmembrane region" description="Helical" evidence="1">
    <location>
        <begin position="274"/>
        <end position="291"/>
    </location>
</feature>
<dbReference type="AlphaFoldDB" id="A0A0E3YEX1"/>
<evidence type="ECO:0000259" key="2">
    <source>
        <dbReference type="Pfam" id="PF00535"/>
    </source>
</evidence>
<gene>
    <name evidence="3" type="ORF">MB84_16900</name>
</gene>
<dbReference type="RefSeq" id="WP_046291977.1">
    <property type="nucleotide sequence ID" value="NZ_CP011253.3"/>
</dbReference>
<protein>
    <submittedName>
        <fullName evidence="3">Glycosyl transferase family 2</fullName>
    </submittedName>
</protein>
<keyword evidence="1" id="KW-0812">Transmembrane</keyword>
<dbReference type="InterPro" id="IPR001173">
    <property type="entry name" value="Glyco_trans_2-like"/>
</dbReference>
<proteinExistence type="predicted"/>
<evidence type="ECO:0000313" key="3">
    <source>
        <dbReference type="EMBL" id="AKC70796.1"/>
    </source>
</evidence>
<dbReference type="OrthoDB" id="9781367at2"/>
<evidence type="ECO:0000313" key="4">
    <source>
        <dbReference type="Proteomes" id="UP000035050"/>
    </source>
</evidence>